<evidence type="ECO:0008006" key="11">
    <source>
        <dbReference type="Google" id="ProtNLM"/>
    </source>
</evidence>
<dbReference type="Proteomes" id="UP001190700">
    <property type="component" value="Unassembled WGS sequence"/>
</dbReference>
<dbReference type="GO" id="GO:0005789">
    <property type="term" value="C:endoplasmic reticulum membrane"/>
    <property type="evidence" value="ECO:0007669"/>
    <property type="project" value="UniProtKB-SubCell"/>
</dbReference>
<evidence type="ECO:0000256" key="2">
    <source>
        <dbReference type="ARBA" id="ARBA00004687"/>
    </source>
</evidence>
<organism evidence="9 10">
    <name type="scientific">Cymbomonas tetramitiformis</name>
    <dbReference type="NCBI Taxonomy" id="36881"/>
    <lineage>
        <taxon>Eukaryota</taxon>
        <taxon>Viridiplantae</taxon>
        <taxon>Chlorophyta</taxon>
        <taxon>Pyramimonadophyceae</taxon>
        <taxon>Pyramimonadales</taxon>
        <taxon>Pyramimonadaceae</taxon>
        <taxon>Cymbomonas</taxon>
    </lineage>
</organism>
<dbReference type="AlphaFoldDB" id="A0AAE0KZ94"/>
<evidence type="ECO:0000256" key="1">
    <source>
        <dbReference type="ARBA" id="ARBA00004477"/>
    </source>
</evidence>
<evidence type="ECO:0000256" key="4">
    <source>
        <dbReference type="ARBA" id="ARBA00022692"/>
    </source>
</evidence>
<feature type="non-terminal residue" evidence="9">
    <location>
        <position position="1"/>
    </location>
</feature>
<dbReference type="Pfam" id="PF06699">
    <property type="entry name" value="PIG-F"/>
    <property type="match status" value="1"/>
</dbReference>
<comment type="caution">
    <text evidence="9">The sequence shown here is derived from an EMBL/GenBank/DDBJ whole genome shotgun (WGS) entry which is preliminary data.</text>
</comment>
<evidence type="ECO:0000256" key="5">
    <source>
        <dbReference type="ARBA" id="ARBA00022824"/>
    </source>
</evidence>
<sequence length="87" mass="9574">KSEAWIRLFARSSPESLPEIAVCIPGHGAILGAWLGAWVIPLDWDRPWQVWPNSCVMGAIYGYAVASVLSCIVSALYSNNKKKVKET</sequence>
<protein>
    <recommendedName>
        <fullName evidence="11">Phosphatidylinositol-glycan biosynthesis class F protein</fullName>
    </recommendedName>
</protein>
<evidence type="ECO:0000313" key="9">
    <source>
        <dbReference type="EMBL" id="KAK3266236.1"/>
    </source>
</evidence>
<name>A0AAE0KZ94_9CHLO</name>
<evidence type="ECO:0000256" key="6">
    <source>
        <dbReference type="ARBA" id="ARBA00022989"/>
    </source>
</evidence>
<evidence type="ECO:0000313" key="10">
    <source>
        <dbReference type="Proteomes" id="UP001190700"/>
    </source>
</evidence>
<evidence type="ECO:0000256" key="3">
    <source>
        <dbReference type="ARBA" id="ARBA00022502"/>
    </source>
</evidence>
<proteinExistence type="predicted"/>
<dbReference type="EMBL" id="LGRX02013320">
    <property type="protein sequence ID" value="KAK3266236.1"/>
    <property type="molecule type" value="Genomic_DNA"/>
</dbReference>
<keyword evidence="4 8" id="KW-0812">Transmembrane</keyword>
<reference evidence="9 10" key="1">
    <citation type="journal article" date="2015" name="Genome Biol. Evol.">
        <title>Comparative Genomics of a Bacterivorous Green Alga Reveals Evolutionary Causalities and Consequences of Phago-Mixotrophic Mode of Nutrition.</title>
        <authorList>
            <person name="Burns J.A."/>
            <person name="Paasch A."/>
            <person name="Narechania A."/>
            <person name="Kim E."/>
        </authorList>
    </citation>
    <scope>NUCLEOTIDE SEQUENCE [LARGE SCALE GENOMIC DNA]</scope>
    <source>
        <strain evidence="9 10">PLY_AMNH</strain>
    </source>
</reference>
<feature type="transmembrane region" description="Helical" evidence="8">
    <location>
        <begin position="20"/>
        <end position="40"/>
    </location>
</feature>
<accession>A0AAE0KZ94</accession>
<feature type="transmembrane region" description="Helical" evidence="8">
    <location>
        <begin position="60"/>
        <end position="78"/>
    </location>
</feature>
<evidence type="ECO:0000256" key="7">
    <source>
        <dbReference type="ARBA" id="ARBA00023136"/>
    </source>
</evidence>
<comment type="subcellular location">
    <subcellularLocation>
        <location evidence="1">Endoplasmic reticulum membrane</location>
        <topology evidence="1">Multi-pass membrane protein</topology>
    </subcellularLocation>
</comment>
<dbReference type="GO" id="GO:0006506">
    <property type="term" value="P:GPI anchor biosynthetic process"/>
    <property type="evidence" value="ECO:0007669"/>
    <property type="project" value="UniProtKB-KW"/>
</dbReference>
<keyword evidence="3" id="KW-0337">GPI-anchor biosynthesis</keyword>
<keyword evidence="10" id="KW-1185">Reference proteome</keyword>
<keyword evidence="5" id="KW-0256">Endoplasmic reticulum</keyword>
<keyword evidence="7 8" id="KW-0472">Membrane</keyword>
<evidence type="ECO:0000256" key="8">
    <source>
        <dbReference type="SAM" id="Phobius"/>
    </source>
</evidence>
<gene>
    <name evidence="9" type="ORF">CYMTET_25125</name>
</gene>
<dbReference type="InterPro" id="IPR009580">
    <property type="entry name" value="GPI_biosynthesis_protein_Pig-F"/>
</dbReference>
<comment type="pathway">
    <text evidence="2">Glycolipid biosynthesis; glycosylphosphatidylinositol-anchor biosynthesis.</text>
</comment>
<keyword evidence="6 8" id="KW-1133">Transmembrane helix</keyword>